<feature type="compositionally biased region" description="Basic and acidic residues" evidence="1">
    <location>
        <begin position="258"/>
        <end position="292"/>
    </location>
</feature>
<reference evidence="2" key="1">
    <citation type="submission" date="2020-04" db="EMBL/GenBank/DDBJ databases">
        <title>Analysis of mating type loci in Filobasidium floriforme.</title>
        <authorList>
            <person name="Nowrousian M."/>
        </authorList>
    </citation>
    <scope>NUCLEOTIDE SEQUENCE</scope>
    <source>
        <strain evidence="2">CBS 6242</strain>
    </source>
</reference>
<dbReference type="EMBL" id="JABELV010000042">
    <property type="protein sequence ID" value="KAG7561956.1"/>
    <property type="molecule type" value="Genomic_DNA"/>
</dbReference>
<organism evidence="2 3">
    <name type="scientific">Filobasidium floriforme</name>
    <dbReference type="NCBI Taxonomy" id="5210"/>
    <lineage>
        <taxon>Eukaryota</taxon>
        <taxon>Fungi</taxon>
        <taxon>Dikarya</taxon>
        <taxon>Basidiomycota</taxon>
        <taxon>Agaricomycotina</taxon>
        <taxon>Tremellomycetes</taxon>
        <taxon>Filobasidiales</taxon>
        <taxon>Filobasidiaceae</taxon>
        <taxon>Filobasidium</taxon>
    </lineage>
</organism>
<evidence type="ECO:0000313" key="2">
    <source>
        <dbReference type="EMBL" id="KAG7561956.1"/>
    </source>
</evidence>
<protein>
    <submittedName>
        <fullName evidence="2">Uncharacterized protein</fullName>
    </submittedName>
</protein>
<comment type="caution">
    <text evidence="2">The sequence shown here is derived from an EMBL/GenBank/DDBJ whole genome shotgun (WGS) entry which is preliminary data.</text>
</comment>
<evidence type="ECO:0000256" key="1">
    <source>
        <dbReference type="SAM" id="MobiDB-lite"/>
    </source>
</evidence>
<feature type="compositionally biased region" description="Acidic residues" evidence="1">
    <location>
        <begin position="218"/>
        <end position="228"/>
    </location>
</feature>
<feature type="region of interest" description="Disordered" evidence="1">
    <location>
        <begin position="203"/>
        <end position="292"/>
    </location>
</feature>
<feature type="compositionally biased region" description="Basic and acidic residues" evidence="1">
    <location>
        <begin position="343"/>
        <end position="358"/>
    </location>
</feature>
<dbReference type="AlphaFoldDB" id="A0A8K0JSJ8"/>
<dbReference type="Proteomes" id="UP000812966">
    <property type="component" value="Unassembled WGS sequence"/>
</dbReference>
<proteinExistence type="predicted"/>
<gene>
    <name evidence="2" type="ORF">FFLO_02596</name>
</gene>
<sequence length="382" mass="43904">MTLISSNNLLKAAVLVNGTPARPWDINRDKSNETSGTINLVGKRPFSIELDVAAYFSSRVPRLRGQPNADVLRRNRAQAHLQDCTDLRAEVYLDESHILTINFPCTQNQSFSGSWSKPNDPAIEAKQIYATHCEAHIEIDIFRCILVPAKTAKRSAKRAKTENQPDDPEAWKVFAMWDDDDKPYHSFDFTYVDLERWEREKAEQRQRQRHAGKRGERDDAEPQVETAEEQQGLENAVDVDQPSEPEGRQPDSVQLAADLERRLQEQEQDLAEQRQRAHREQREIARGLEERERVLLQRERDLDARCACSSRVVPQVGEDERKPNIEHREHLQHLHCEAVNQVPKKEASNPHEPVSEKKGKGRAPSLSRSSSKRPRRDSDTVR</sequence>
<accession>A0A8K0JSJ8</accession>
<feature type="compositionally biased region" description="Basic and acidic residues" evidence="1">
    <location>
        <begin position="318"/>
        <end position="336"/>
    </location>
</feature>
<feature type="region of interest" description="Disordered" evidence="1">
    <location>
        <begin position="314"/>
        <end position="382"/>
    </location>
</feature>
<evidence type="ECO:0000313" key="3">
    <source>
        <dbReference type="Proteomes" id="UP000812966"/>
    </source>
</evidence>
<name>A0A8K0JSJ8_9TREE</name>
<keyword evidence="3" id="KW-1185">Reference proteome</keyword>